<feature type="compositionally biased region" description="Polar residues" evidence="9">
    <location>
        <begin position="422"/>
        <end position="439"/>
    </location>
</feature>
<proteinExistence type="inferred from homology"/>
<feature type="compositionally biased region" description="Basic and acidic residues" evidence="9">
    <location>
        <begin position="559"/>
        <end position="582"/>
    </location>
</feature>
<keyword evidence="12" id="KW-1185">Reference proteome</keyword>
<keyword evidence="7" id="KW-0539">Nucleus</keyword>
<dbReference type="OrthoDB" id="5384689at2759"/>
<dbReference type="InterPro" id="IPR038491">
    <property type="entry name" value="Velvet_dom_sf"/>
</dbReference>
<evidence type="ECO:0000256" key="6">
    <source>
        <dbReference type="ARBA" id="ARBA00023163"/>
    </source>
</evidence>
<evidence type="ECO:0000256" key="7">
    <source>
        <dbReference type="ARBA" id="ARBA00023242"/>
    </source>
</evidence>
<reference evidence="11" key="1">
    <citation type="submission" date="2021-10" db="EMBL/GenBank/DDBJ databases">
        <authorList>
            <person name="Piombo E."/>
        </authorList>
    </citation>
    <scope>NUCLEOTIDE SEQUENCE</scope>
</reference>
<dbReference type="GO" id="GO:0005634">
    <property type="term" value="C:nucleus"/>
    <property type="evidence" value="ECO:0007669"/>
    <property type="project" value="UniProtKB-SubCell"/>
</dbReference>
<evidence type="ECO:0000313" key="12">
    <source>
        <dbReference type="Proteomes" id="UP000775872"/>
    </source>
</evidence>
<evidence type="ECO:0000256" key="4">
    <source>
        <dbReference type="ARBA" id="ARBA00022969"/>
    </source>
</evidence>
<keyword evidence="5" id="KW-0805">Transcription regulation</keyword>
<evidence type="ECO:0000256" key="9">
    <source>
        <dbReference type="SAM" id="MobiDB-lite"/>
    </source>
</evidence>
<dbReference type="GO" id="GO:0051176">
    <property type="term" value="P:positive regulation of sulfur metabolic process"/>
    <property type="evidence" value="ECO:0007669"/>
    <property type="project" value="UniProtKB-ARBA"/>
</dbReference>
<evidence type="ECO:0000256" key="5">
    <source>
        <dbReference type="ARBA" id="ARBA00023015"/>
    </source>
</evidence>
<dbReference type="PANTHER" id="PTHR33572">
    <property type="entry name" value="SPORE DEVELOPMENT REGULATOR VOSA"/>
    <property type="match status" value="1"/>
</dbReference>
<comment type="similarity">
    <text evidence="8">Belongs to the velvet family. VeA subfamily.</text>
</comment>
<dbReference type="PANTHER" id="PTHR33572:SF14">
    <property type="entry name" value="DEVELOPMENTAL AND SECONDARY METABOLISM REGULATOR VEA"/>
    <property type="match status" value="1"/>
</dbReference>
<dbReference type="GO" id="GO:0034250">
    <property type="term" value="P:positive regulation of amide metabolic process"/>
    <property type="evidence" value="ECO:0007669"/>
    <property type="project" value="UniProtKB-ARBA"/>
</dbReference>
<evidence type="ECO:0000256" key="2">
    <source>
        <dbReference type="ARBA" id="ARBA00004496"/>
    </source>
</evidence>
<feature type="compositionally biased region" description="Polar residues" evidence="9">
    <location>
        <begin position="337"/>
        <end position="365"/>
    </location>
</feature>
<dbReference type="AlphaFoldDB" id="A0A9N9ZPT5"/>
<comment type="caution">
    <text evidence="11">The sequence shown here is derived from an EMBL/GenBank/DDBJ whole genome shotgun (WGS) entry which is preliminary data.</text>
</comment>
<feature type="domain" description="Velvet" evidence="10">
    <location>
        <begin position="26"/>
        <end position="217"/>
    </location>
</feature>
<dbReference type="FunFam" id="2.60.40.3960:FF:000001">
    <property type="entry name" value="Sexual development activator VeA"/>
    <property type="match status" value="1"/>
</dbReference>
<keyword evidence="6" id="KW-0804">Transcription</keyword>
<sequence>MATPASIPSDPRRDTVVRINRKTRGGRHLWYQLSVLQQPERARACGAGNKANSDRRPVDPPPVVELRIRHGDSWERGKDITFDYNASFFLYASLEQYRKISSGRMGTQQPPILTGVPASGMAYLDRPTAAGYFIFPDLSVRHEGQYRLSFSLFETTKEEIDFDLDPSQGDLPPGVDWRMEIKTNPFDVFSAKKFPGLMESTALSKEVADQGCRVRIRRDVRMRKRETKPRDHDRRDDDYSRRRNPTPANEDPHIARARSMSNSSDQQHGPYAPDRPRRPSAIDTAYPQPIQPAYEAPSNRHLSFGGDNGGPQYAAPPRGYSHHHPPPLAPMSPSGPYTPSSQYAKPESQQSSHPPSRNGPPTCQSPAVGPGSHDRRPSGNYIPPSPSVYSSEGHVRHDSQHSSYPPTPVSRHPPSAMFGPQSHPQAPQTQTAPRTSSGSIKIAHLLSSDGSSSSEPQLQPRRIEPAPQPRHIEPAPQLRHIEPAPQPRHIEPAYQPRRIEPAPRPLLPSLAPGEMMQPYRSDSALPPIRTDHSYYPRPSLTGEKRKRDEVFNESAQPLHNRERPDDHRARGVHDDLPTDTREQGFYWRADGTVGEARFKPYPLEIGWRQ</sequence>
<dbReference type="Proteomes" id="UP000775872">
    <property type="component" value="Unassembled WGS sequence"/>
</dbReference>
<dbReference type="Gene3D" id="2.60.40.3960">
    <property type="entry name" value="Velvet domain"/>
    <property type="match status" value="1"/>
</dbReference>
<protein>
    <recommendedName>
        <fullName evidence="10">Velvet domain-containing protein</fullName>
    </recommendedName>
</protein>
<feature type="compositionally biased region" description="Basic and acidic residues" evidence="9">
    <location>
        <begin position="228"/>
        <end position="241"/>
    </location>
</feature>
<evidence type="ECO:0000259" key="10">
    <source>
        <dbReference type="PROSITE" id="PS51821"/>
    </source>
</evidence>
<dbReference type="EMBL" id="CABFOC020000097">
    <property type="protein sequence ID" value="CAH0059386.1"/>
    <property type="molecule type" value="Genomic_DNA"/>
</dbReference>
<dbReference type="GO" id="GO:0030435">
    <property type="term" value="P:sporulation resulting in formation of a cellular spore"/>
    <property type="evidence" value="ECO:0007669"/>
    <property type="project" value="UniProtKB-KW"/>
</dbReference>
<evidence type="ECO:0000313" key="11">
    <source>
        <dbReference type="EMBL" id="CAH0059386.1"/>
    </source>
</evidence>
<accession>A0A9N9ZPT5</accession>
<keyword evidence="3" id="KW-0963">Cytoplasm</keyword>
<dbReference type="Pfam" id="PF11754">
    <property type="entry name" value="Velvet"/>
    <property type="match status" value="2"/>
</dbReference>
<dbReference type="GO" id="GO:0043455">
    <property type="term" value="P:regulation of secondary metabolic process"/>
    <property type="evidence" value="ECO:0007669"/>
    <property type="project" value="UniProtKB-ARBA"/>
</dbReference>
<dbReference type="GO" id="GO:0005737">
    <property type="term" value="C:cytoplasm"/>
    <property type="evidence" value="ECO:0007669"/>
    <property type="project" value="UniProtKB-SubCell"/>
</dbReference>
<evidence type="ECO:0000256" key="3">
    <source>
        <dbReference type="ARBA" id="ARBA00022490"/>
    </source>
</evidence>
<keyword evidence="4" id="KW-0749">Sporulation</keyword>
<feature type="region of interest" description="Disordered" evidence="9">
    <location>
        <begin position="519"/>
        <end position="583"/>
    </location>
</feature>
<feature type="region of interest" description="Disordered" evidence="9">
    <location>
        <begin position="219"/>
        <end position="474"/>
    </location>
</feature>
<evidence type="ECO:0000256" key="1">
    <source>
        <dbReference type="ARBA" id="ARBA00004123"/>
    </source>
</evidence>
<gene>
    <name evidence="11" type="ORF">CSOL1703_00011422</name>
</gene>
<evidence type="ECO:0000256" key="8">
    <source>
        <dbReference type="ARBA" id="ARBA00038005"/>
    </source>
</evidence>
<organism evidence="11 12">
    <name type="scientific">Clonostachys solani</name>
    <dbReference type="NCBI Taxonomy" id="160281"/>
    <lineage>
        <taxon>Eukaryota</taxon>
        <taxon>Fungi</taxon>
        <taxon>Dikarya</taxon>
        <taxon>Ascomycota</taxon>
        <taxon>Pezizomycotina</taxon>
        <taxon>Sordariomycetes</taxon>
        <taxon>Hypocreomycetidae</taxon>
        <taxon>Hypocreales</taxon>
        <taxon>Bionectriaceae</taxon>
        <taxon>Clonostachys</taxon>
    </lineage>
</organism>
<dbReference type="InterPro" id="IPR037525">
    <property type="entry name" value="Velvet_dom"/>
</dbReference>
<comment type="subcellular location">
    <subcellularLocation>
        <location evidence="2">Cytoplasm</location>
    </subcellularLocation>
    <subcellularLocation>
        <location evidence="1">Nucleus</location>
    </subcellularLocation>
</comment>
<dbReference type="InterPro" id="IPR021740">
    <property type="entry name" value="Velvet"/>
</dbReference>
<name>A0A9N9ZPT5_9HYPO</name>
<dbReference type="PROSITE" id="PS51821">
    <property type="entry name" value="VELVET"/>
    <property type="match status" value="1"/>
</dbReference>